<dbReference type="Pfam" id="PF00288">
    <property type="entry name" value="GHMP_kinases_N"/>
    <property type="match status" value="1"/>
</dbReference>
<evidence type="ECO:0000256" key="3">
    <source>
        <dbReference type="ARBA" id="ARBA00017473"/>
    </source>
</evidence>
<dbReference type="RefSeq" id="WP_054358532.1">
    <property type="nucleotide sequence ID" value="NZ_LJYW01000001.1"/>
</dbReference>
<keyword evidence="4 10" id="KW-0808">Transferase</keyword>
<evidence type="ECO:0000256" key="7">
    <source>
        <dbReference type="ARBA" id="ARBA00022840"/>
    </source>
</evidence>
<dbReference type="Proteomes" id="UP000048984">
    <property type="component" value="Unassembled WGS sequence"/>
</dbReference>
<reference evidence="13 14" key="1">
    <citation type="submission" date="2015-09" db="EMBL/GenBank/DDBJ databases">
        <authorList>
            <consortium name="Swine Surveillance"/>
        </authorList>
    </citation>
    <scope>NUCLEOTIDE SEQUENCE [LARGE SCALE GENOMIC DNA]</scope>
    <source>
        <strain evidence="13 14">16</strain>
    </source>
</reference>
<dbReference type="EC" id="2.7.1.148" evidence="2 10"/>
<dbReference type="HAMAP" id="MF_00061">
    <property type="entry name" value="IspE"/>
    <property type="match status" value="1"/>
</dbReference>
<keyword evidence="8 10" id="KW-0414">Isoprene biosynthesis</keyword>
<keyword evidence="6 10" id="KW-0418">Kinase</keyword>
<comment type="pathway">
    <text evidence="10">Isoprenoid biosynthesis; isopentenyl diphosphate biosynthesis via DXP pathway; isopentenyl diphosphate from 1-deoxy-D-xylulose 5-phosphate: step 3/6.</text>
</comment>
<evidence type="ECO:0000259" key="12">
    <source>
        <dbReference type="Pfam" id="PF08544"/>
    </source>
</evidence>
<dbReference type="InterPro" id="IPR036554">
    <property type="entry name" value="GHMP_kinase_C_sf"/>
</dbReference>
<dbReference type="PIRSF" id="PIRSF010376">
    <property type="entry name" value="IspE"/>
    <property type="match status" value="1"/>
</dbReference>
<accession>A0A0N8GES9</accession>
<dbReference type="InterPro" id="IPR013750">
    <property type="entry name" value="GHMP_kinase_C_dom"/>
</dbReference>
<dbReference type="UniPathway" id="UPA00056">
    <property type="reaction ID" value="UER00094"/>
</dbReference>
<dbReference type="Pfam" id="PF08544">
    <property type="entry name" value="GHMP_kinases_C"/>
    <property type="match status" value="1"/>
</dbReference>
<keyword evidence="5 10" id="KW-0547">Nucleotide-binding</keyword>
<dbReference type="AlphaFoldDB" id="A0A0N8GES9"/>
<dbReference type="SUPFAM" id="SSF55060">
    <property type="entry name" value="GHMP Kinase, C-terminal domain"/>
    <property type="match status" value="1"/>
</dbReference>
<dbReference type="NCBIfam" id="TIGR00154">
    <property type="entry name" value="ispE"/>
    <property type="match status" value="1"/>
</dbReference>
<evidence type="ECO:0000313" key="14">
    <source>
        <dbReference type="Proteomes" id="UP000048984"/>
    </source>
</evidence>
<evidence type="ECO:0000256" key="10">
    <source>
        <dbReference type="HAMAP-Rule" id="MF_00061"/>
    </source>
</evidence>
<evidence type="ECO:0000256" key="2">
    <source>
        <dbReference type="ARBA" id="ARBA00012052"/>
    </source>
</evidence>
<dbReference type="InterPro" id="IPR004424">
    <property type="entry name" value="IspE"/>
</dbReference>
<evidence type="ECO:0000256" key="6">
    <source>
        <dbReference type="ARBA" id="ARBA00022777"/>
    </source>
</evidence>
<keyword evidence="7 10" id="KW-0067">ATP-binding</keyword>
<evidence type="ECO:0000256" key="5">
    <source>
        <dbReference type="ARBA" id="ARBA00022741"/>
    </source>
</evidence>
<dbReference type="GO" id="GO:0050515">
    <property type="term" value="F:4-(cytidine 5'-diphospho)-2-C-methyl-D-erythritol kinase activity"/>
    <property type="evidence" value="ECO:0007669"/>
    <property type="project" value="UniProtKB-UniRule"/>
</dbReference>
<feature type="active site" evidence="10">
    <location>
        <position position="14"/>
    </location>
</feature>
<keyword evidence="14" id="KW-1185">Reference proteome</keyword>
<dbReference type="InterPro" id="IPR014721">
    <property type="entry name" value="Ribsml_uS5_D2-typ_fold_subgr"/>
</dbReference>
<dbReference type="Gene3D" id="3.30.230.10">
    <property type="match status" value="1"/>
</dbReference>
<feature type="domain" description="GHMP kinase N-terminal" evidence="11">
    <location>
        <begin position="71"/>
        <end position="152"/>
    </location>
</feature>
<dbReference type="Gene3D" id="3.30.70.890">
    <property type="entry name" value="GHMP kinase, C-terminal domain"/>
    <property type="match status" value="1"/>
</dbReference>
<evidence type="ECO:0000256" key="1">
    <source>
        <dbReference type="ARBA" id="ARBA00009684"/>
    </source>
</evidence>
<dbReference type="GO" id="GO:0019288">
    <property type="term" value="P:isopentenyl diphosphate biosynthetic process, methylerythritol 4-phosphate pathway"/>
    <property type="evidence" value="ECO:0007669"/>
    <property type="project" value="UniProtKB-UniRule"/>
</dbReference>
<name>A0A0N8GES9_9HYPH</name>
<dbReference type="EMBL" id="LJYW01000001">
    <property type="protein sequence ID" value="KPL52369.1"/>
    <property type="molecule type" value="Genomic_DNA"/>
</dbReference>
<comment type="similarity">
    <text evidence="1 10">Belongs to the GHMP kinase family. IspE subfamily.</text>
</comment>
<gene>
    <name evidence="10" type="primary">ispE</name>
    <name evidence="13" type="ORF">ABB55_09105</name>
</gene>
<comment type="caution">
    <text evidence="13">The sequence shown here is derived from an EMBL/GenBank/DDBJ whole genome shotgun (WGS) entry which is preliminary data.</text>
</comment>
<feature type="active site" evidence="10">
    <location>
        <position position="145"/>
    </location>
</feature>
<protein>
    <recommendedName>
        <fullName evidence="3 10">4-diphosphocytidyl-2-C-methyl-D-erythritol kinase</fullName>
        <shortName evidence="10">CMK</shortName>
        <ecNumber evidence="2 10">2.7.1.148</ecNumber>
    </recommendedName>
    <alternativeName>
        <fullName evidence="9 10">4-(cytidine-5'-diphospho)-2-C-methyl-D-erythritol kinase</fullName>
    </alternativeName>
</protein>
<evidence type="ECO:0000313" key="13">
    <source>
        <dbReference type="EMBL" id="KPL52369.1"/>
    </source>
</evidence>
<comment type="catalytic activity">
    <reaction evidence="10">
        <text>4-CDP-2-C-methyl-D-erythritol + ATP = 4-CDP-2-C-methyl-D-erythritol 2-phosphate + ADP + H(+)</text>
        <dbReference type="Rhea" id="RHEA:18437"/>
        <dbReference type="ChEBI" id="CHEBI:15378"/>
        <dbReference type="ChEBI" id="CHEBI:30616"/>
        <dbReference type="ChEBI" id="CHEBI:57823"/>
        <dbReference type="ChEBI" id="CHEBI:57919"/>
        <dbReference type="ChEBI" id="CHEBI:456216"/>
        <dbReference type="EC" id="2.7.1.148"/>
    </reaction>
</comment>
<dbReference type="PANTHER" id="PTHR43527:SF2">
    <property type="entry name" value="4-DIPHOSPHOCYTIDYL-2-C-METHYL-D-ERYTHRITOL KINASE, CHLOROPLASTIC"/>
    <property type="match status" value="1"/>
</dbReference>
<dbReference type="SUPFAM" id="SSF54211">
    <property type="entry name" value="Ribosomal protein S5 domain 2-like"/>
    <property type="match status" value="1"/>
</dbReference>
<dbReference type="NCBIfam" id="NF011202">
    <property type="entry name" value="PRK14608.1"/>
    <property type="match status" value="1"/>
</dbReference>
<evidence type="ECO:0000256" key="4">
    <source>
        <dbReference type="ARBA" id="ARBA00022679"/>
    </source>
</evidence>
<feature type="binding site" evidence="10">
    <location>
        <begin position="103"/>
        <end position="113"/>
    </location>
    <ligand>
        <name>ATP</name>
        <dbReference type="ChEBI" id="CHEBI:30616"/>
    </ligand>
</feature>
<reference evidence="13 14" key="2">
    <citation type="submission" date="2015-10" db="EMBL/GenBank/DDBJ databases">
        <title>Draft Genome Sequence of Prosthecomicrobium hirschii ATCC 27832.</title>
        <authorList>
            <person name="Daniel J."/>
            <person name="Givan S.A."/>
            <person name="Brun Y.V."/>
            <person name="Brown P.J."/>
        </authorList>
    </citation>
    <scope>NUCLEOTIDE SEQUENCE [LARGE SCALE GENOMIC DNA]</scope>
    <source>
        <strain evidence="13 14">16</strain>
    </source>
</reference>
<proteinExistence type="inferred from homology"/>
<comment type="function">
    <text evidence="10">Catalyzes the phosphorylation of the position 2 hydroxy group of 4-diphosphocytidyl-2C-methyl-D-erythritol.</text>
</comment>
<evidence type="ECO:0000256" key="9">
    <source>
        <dbReference type="ARBA" id="ARBA00032554"/>
    </source>
</evidence>
<dbReference type="InterPro" id="IPR020568">
    <property type="entry name" value="Ribosomal_Su5_D2-typ_SF"/>
</dbReference>
<sequence length="289" mass="29654">MPAPDHVAEPAPAKLNLALHVTGRRPDGYHSLDMLVAFAPFGDRVTAEPAETLSLALTGCFAAGLSAGLDNLVLRAAGALADRVAARGRPRPGARLTLDKALPVASGIGGGSADAAATLKALNRLWDAGLNDADLAALGLALGADVPMCLAGRPARVSGIGETVAPLAGLPDFALVLVNPGVPVATPDVFRGLDRRDNPPLPALPAQFADLDHLARWLGETRNDLRAPAIGLVPAVAEAERALAACPGCRFARMSGSGATVFGLFPDRIAAAGAAHALRRTFPHWWVAD</sequence>
<dbReference type="PANTHER" id="PTHR43527">
    <property type="entry name" value="4-DIPHOSPHOCYTIDYL-2-C-METHYL-D-ERYTHRITOL KINASE, CHLOROPLASTIC"/>
    <property type="match status" value="1"/>
</dbReference>
<dbReference type="InterPro" id="IPR006204">
    <property type="entry name" value="GHMP_kinase_N_dom"/>
</dbReference>
<evidence type="ECO:0000256" key="8">
    <source>
        <dbReference type="ARBA" id="ARBA00023229"/>
    </source>
</evidence>
<dbReference type="STRING" id="665126.ABB55_09105"/>
<feature type="domain" description="GHMP kinase C-terminal" evidence="12">
    <location>
        <begin position="212"/>
        <end position="283"/>
    </location>
</feature>
<evidence type="ECO:0000259" key="11">
    <source>
        <dbReference type="Pfam" id="PF00288"/>
    </source>
</evidence>
<dbReference type="GO" id="GO:0016114">
    <property type="term" value="P:terpenoid biosynthetic process"/>
    <property type="evidence" value="ECO:0007669"/>
    <property type="project" value="UniProtKB-UniRule"/>
</dbReference>
<dbReference type="GO" id="GO:0005524">
    <property type="term" value="F:ATP binding"/>
    <property type="evidence" value="ECO:0007669"/>
    <property type="project" value="UniProtKB-UniRule"/>
</dbReference>
<organism evidence="13 14">
    <name type="scientific">Prosthecodimorpha hirschii</name>
    <dbReference type="NCBI Taxonomy" id="665126"/>
    <lineage>
        <taxon>Bacteria</taxon>
        <taxon>Pseudomonadati</taxon>
        <taxon>Pseudomonadota</taxon>
        <taxon>Alphaproteobacteria</taxon>
        <taxon>Hyphomicrobiales</taxon>
        <taxon>Ancalomicrobiaceae</taxon>
        <taxon>Prosthecodimorpha</taxon>
    </lineage>
</organism>